<dbReference type="KEGG" id="cis:CINS_1379"/>
<dbReference type="HAMAP" id="MF_01456">
    <property type="entry name" value="NDH1_NuoK"/>
    <property type="match status" value="1"/>
</dbReference>
<comment type="subunit">
    <text evidence="11">NDH-1 is composed of 14 different subunits. Subunits NuoA, H, J, K, L, M, N constitute the membrane sector of the complex.</text>
</comment>
<gene>
    <name evidence="11 12" type="primary">nuoK</name>
    <name evidence="12" type="ORF">CINS_1379</name>
</gene>
<dbReference type="InterPro" id="IPR039428">
    <property type="entry name" value="NUOK/Mnh_C1-like"/>
</dbReference>
<evidence type="ECO:0000256" key="11">
    <source>
        <dbReference type="HAMAP-Rule" id="MF_01456"/>
    </source>
</evidence>
<keyword evidence="9 11" id="KW-0520">NAD</keyword>
<keyword evidence="4 11" id="KW-0813">Transport</keyword>
<evidence type="ECO:0000256" key="1">
    <source>
        <dbReference type="ARBA" id="ARBA00002378"/>
    </source>
</evidence>
<dbReference type="Gene3D" id="1.10.287.3510">
    <property type="match status" value="1"/>
</dbReference>
<evidence type="ECO:0000256" key="6">
    <source>
        <dbReference type="ARBA" id="ARBA00022719"/>
    </source>
</evidence>
<evidence type="ECO:0000256" key="10">
    <source>
        <dbReference type="ARBA" id="ARBA00023136"/>
    </source>
</evidence>
<evidence type="ECO:0000256" key="8">
    <source>
        <dbReference type="ARBA" id="ARBA00022989"/>
    </source>
</evidence>
<keyword evidence="8 11" id="KW-1133">Transmembrane helix</keyword>
<dbReference type="STRING" id="1031564.CINS_1379"/>
<comment type="similarity">
    <text evidence="3 11">Belongs to the complex I subunit 4L family.</text>
</comment>
<evidence type="ECO:0000256" key="3">
    <source>
        <dbReference type="ARBA" id="ARBA00010519"/>
    </source>
</evidence>
<evidence type="ECO:0000256" key="2">
    <source>
        <dbReference type="ARBA" id="ARBA00004141"/>
    </source>
</evidence>
<dbReference type="InterPro" id="IPR001133">
    <property type="entry name" value="NADH_UbQ_OxRdtase_chain4L/K"/>
</dbReference>
<keyword evidence="11" id="KW-1003">Cell membrane</keyword>
<organism evidence="12 13">
    <name type="scientific">Campylobacter insulaenigrae NCTC 12927</name>
    <dbReference type="NCBI Taxonomy" id="1031564"/>
    <lineage>
        <taxon>Bacteria</taxon>
        <taxon>Pseudomonadati</taxon>
        <taxon>Campylobacterota</taxon>
        <taxon>Epsilonproteobacteria</taxon>
        <taxon>Campylobacterales</taxon>
        <taxon>Campylobacteraceae</taxon>
        <taxon>Campylobacter</taxon>
    </lineage>
</organism>
<comment type="catalytic activity">
    <reaction evidence="11">
        <text>a quinone + NADH + 5 H(+)(in) = a quinol + NAD(+) + 4 H(+)(out)</text>
        <dbReference type="Rhea" id="RHEA:57888"/>
        <dbReference type="ChEBI" id="CHEBI:15378"/>
        <dbReference type="ChEBI" id="CHEBI:24646"/>
        <dbReference type="ChEBI" id="CHEBI:57540"/>
        <dbReference type="ChEBI" id="CHEBI:57945"/>
        <dbReference type="ChEBI" id="CHEBI:132124"/>
    </reaction>
</comment>
<proteinExistence type="inferred from homology"/>
<protein>
    <recommendedName>
        <fullName evidence="11">NADH-quinone oxidoreductase subunit K</fullName>
        <ecNumber evidence="11">7.1.1.-</ecNumber>
    </recommendedName>
    <alternativeName>
        <fullName evidence="11">NADH dehydrogenase I subunit K</fullName>
    </alternativeName>
    <alternativeName>
        <fullName evidence="11">NDH-1 subunit K</fullName>
    </alternativeName>
</protein>
<feature type="transmembrane region" description="Helical" evidence="11">
    <location>
        <begin position="57"/>
        <end position="83"/>
    </location>
</feature>
<evidence type="ECO:0000256" key="5">
    <source>
        <dbReference type="ARBA" id="ARBA00022692"/>
    </source>
</evidence>
<dbReference type="EC" id="7.1.1.-" evidence="11"/>
<keyword evidence="6 11" id="KW-0874">Quinone</keyword>
<dbReference type="GO" id="GO:0005886">
    <property type="term" value="C:plasma membrane"/>
    <property type="evidence" value="ECO:0007669"/>
    <property type="project" value="UniProtKB-SubCell"/>
</dbReference>
<evidence type="ECO:0000256" key="7">
    <source>
        <dbReference type="ARBA" id="ARBA00022967"/>
    </source>
</evidence>
<dbReference type="HOGENOM" id="CLU_144724_0_0_7"/>
<comment type="subcellular location">
    <subcellularLocation>
        <location evidence="11">Cell membrane</location>
        <topology evidence="11">Multi-pass membrane protein</topology>
    </subcellularLocation>
    <subcellularLocation>
        <location evidence="2">Membrane</location>
        <topology evidence="2">Multi-pass membrane protein</topology>
    </subcellularLocation>
</comment>
<dbReference type="GO" id="GO:0030964">
    <property type="term" value="C:NADH dehydrogenase complex"/>
    <property type="evidence" value="ECO:0007669"/>
    <property type="project" value="TreeGrafter"/>
</dbReference>
<dbReference type="GO" id="GO:0042773">
    <property type="term" value="P:ATP synthesis coupled electron transport"/>
    <property type="evidence" value="ECO:0007669"/>
    <property type="project" value="InterPro"/>
</dbReference>
<dbReference type="GO" id="GO:0048038">
    <property type="term" value="F:quinone binding"/>
    <property type="evidence" value="ECO:0007669"/>
    <property type="project" value="UniProtKB-KW"/>
</dbReference>
<dbReference type="Proteomes" id="UP000031163">
    <property type="component" value="Chromosome"/>
</dbReference>
<evidence type="ECO:0000256" key="4">
    <source>
        <dbReference type="ARBA" id="ARBA00022448"/>
    </source>
</evidence>
<reference evidence="12 13" key="1">
    <citation type="journal article" date="2014" name="Genome Biol. Evol.">
        <title>Comparative Genomics of the Campylobacter lari Group.</title>
        <authorList>
            <person name="Miller W.G."/>
            <person name="Yee E."/>
            <person name="Chapman M.H."/>
            <person name="Smith T.P."/>
            <person name="Bono J.L."/>
            <person name="Huynh S."/>
            <person name="Parker C.T."/>
            <person name="Vandamme P."/>
            <person name="Luong K."/>
            <person name="Korlach J."/>
        </authorList>
    </citation>
    <scope>NUCLEOTIDE SEQUENCE [LARGE SCALE GENOMIC DNA]</scope>
    <source>
        <strain evidence="12 13">NCTC 12927</strain>
    </source>
</reference>
<keyword evidence="12" id="KW-0560">Oxidoreductase</keyword>
<keyword evidence="7 11" id="KW-1278">Translocase</keyword>
<feature type="transmembrane region" description="Helical" evidence="11">
    <location>
        <begin position="29"/>
        <end position="51"/>
    </location>
</feature>
<name>A0A0A8H3T9_9BACT</name>
<sequence>MMFEKYYIVAILMFVIGLIGIVKRQNLIMLFISSEILLNAANLALVTAGAFHNDIEGQIFALFIMGIAACEVAVGIALCVLWYRKTQTLQLSSLVEKGDDKCKI</sequence>
<dbReference type="PANTHER" id="PTHR11434">
    <property type="entry name" value="NADH-UBIQUINONE OXIDOREDUCTASE SUBUNIT ND4L"/>
    <property type="match status" value="1"/>
</dbReference>
<evidence type="ECO:0000313" key="13">
    <source>
        <dbReference type="Proteomes" id="UP000031163"/>
    </source>
</evidence>
<evidence type="ECO:0000313" key="12">
    <source>
        <dbReference type="EMBL" id="AJC88335.1"/>
    </source>
</evidence>
<accession>A0A0A8H3T9</accession>
<dbReference type="Pfam" id="PF00420">
    <property type="entry name" value="Oxidored_q2"/>
    <property type="match status" value="1"/>
</dbReference>
<feature type="transmembrane region" description="Helical" evidence="11">
    <location>
        <begin position="6"/>
        <end position="22"/>
    </location>
</feature>
<keyword evidence="11" id="KW-0830">Ubiquinone</keyword>
<dbReference type="PANTHER" id="PTHR11434:SF21">
    <property type="entry name" value="NADH DEHYDROGENASE SUBUNIT 4L-RELATED"/>
    <property type="match status" value="1"/>
</dbReference>
<keyword evidence="10 11" id="KW-0472">Membrane</keyword>
<dbReference type="AlphaFoldDB" id="A0A0A8H3T9"/>
<keyword evidence="5 11" id="KW-0812">Transmembrane</keyword>
<dbReference type="FunFam" id="1.10.287.3510:FF:000001">
    <property type="entry name" value="NADH-quinone oxidoreductase subunit K"/>
    <property type="match status" value="1"/>
</dbReference>
<dbReference type="GO" id="GO:0050136">
    <property type="term" value="F:NADH dehydrogenase (quinone) (non-electrogenic) activity"/>
    <property type="evidence" value="ECO:0007669"/>
    <property type="project" value="UniProtKB-UniRule"/>
</dbReference>
<evidence type="ECO:0000256" key="9">
    <source>
        <dbReference type="ARBA" id="ARBA00023027"/>
    </source>
</evidence>
<dbReference type="NCBIfam" id="NF004320">
    <property type="entry name" value="PRK05715.1-2"/>
    <property type="match status" value="1"/>
</dbReference>
<dbReference type="EMBL" id="CP007770">
    <property type="protein sequence ID" value="AJC88335.1"/>
    <property type="molecule type" value="Genomic_DNA"/>
</dbReference>
<comment type="function">
    <text evidence="1 11">NDH-1 shuttles electrons from NADH, via FMN and iron-sulfur (Fe-S) centers, to quinones in the respiratory chain. The immediate electron acceptor for the enzyme in this species is believed to be ubiquinone. Couples the redox reaction to proton translocation (for every two electrons transferred, four hydrogen ions are translocated across the cytoplasmic membrane), and thus conserves the redox energy in a proton gradient.</text>
</comment>